<dbReference type="GO" id="GO:0008324">
    <property type="term" value="F:monoatomic cation transmembrane transporter activity"/>
    <property type="evidence" value="ECO:0007669"/>
    <property type="project" value="InterPro"/>
</dbReference>
<evidence type="ECO:0000313" key="4">
    <source>
        <dbReference type="Proteomes" id="UP000216207"/>
    </source>
</evidence>
<dbReference type="SUPFAM" id="SSF51735">
    <property type="entry name" value="NAD(P)-binding Rossmann-fold domains"/>
    <property type="match status" value="1"/>
</dbReference>
<dbReference type="Proteomes" id="UP000216207">
    <property type="component" value="Unassembled WGS sequence"/>
</dbReference>
<reference evidence="3 4" key="1">
    <citation type="submission" date="2017-07" db="EMBL/GenBank/DDBJ databases">
        <title>Isolation and whole genome analysis of endospore-forming bacteria from heroin.</title>
        <authorList>
            <person name="Kalinowski J."/>
            <person name="Ahrens B."/>
            <person name="Al-Dilaimi A."/>
            <person name="Winkler A."/>
            <person name="Wibberg D."/>
            <person name="Schleenbecker U."/>
            <person name="Ruckert C."/>
            <person name="Wolfel R."/>
            <person name="Grass G."/>
        </authorList>
    </citation>
    <scope>NUCLEOTIDE SEQUENCE [LARGE SCALE GENOMIC DNA]</scope>
    <source>
        <strain evidence="3 4">7539</strain>
    </source>
</reference>
<evidence type="ECO:0000259" key="2">
    <source>
        <dbReference type="PROSITE" id="PS51202"/>
    </source>
</evidence>
<evidence type="ECO:0000259" key="1">
    <source>
        <dbReference type="PROSITE" id="PS51201"/>
    </source>
</evidence>
<dbReference type="SUPFAM" id="SSF116726">
    <property type="entry name" value="TrkA C-terminal domain-like"/>
    <property type="match status" value="1"/>
</dbReference>
<dbReference type="Pfam" id="PF02080">
    <property type="entry name" value="TrkA_C"/>
    <property type="match status" value="1"/>
</dbReference>
<dbReference type="InterPro" id="IPR006037">
    <property type="entry name" value="RCK_C"/>
</dbReference>
<evidence type="ECO:0000313" key="3">
    <source>
        <dbReference type="EMBL" id="PAE90314.1"/>
    </source>
</evidence>
<dbReference type="PANTHER" id="PTHR43833">
    <property type="entry name" value="POTASSIUM CHANNEL PROTEIN 2-RELATED-RELATED"/>
    <property type="match status" value="1"/>
</dbReference>
<dbReference type="InterPro" id="IPR003148">
    <property type="entry name" value="RCK_N"/>
</dbReference>
<accession>A0A268P3G7</accession>
<comment type="caution">
    <text evidence="3">The sequence shown here is derived from an EMBL/GenBank/DDBJ whole genome shotgun (WGS) entry which is preliminary data.</text>
</comment>
<feature type="domain" description="RCK N-terminal" evidence="1">
    <location>
        <begin position="2"/>
        <end position="118"/>
    </location>
</feature>
<protein>
    <submittedName>
        <fullName evidence="3">Potassium transporter Trk</fullName>
    </submittedName>
</protein>
<dbReference type="GO" id="GO:0006813">
    <property type="term" value="P:potassium ion transport"/>
    <property type="evidence" value="ECO:0007669"/>
    <property type="project" value="InterPro"/>
</dbReference>
<dbReference type="Pfam" id="PF02254">
    <property type="entry name" value="TrkA_N"/>
    <property type="match status" value="1"/>
</dbReference>
<dbReference type="AlphaFoldDB" id="A0A268P3G7"/>
<sequence>MKKQFAIIGLGRFGGSVTKELVEQGADVLAIDSDRTKADEFRDIATQVVIANATDEQVLRELDIPLYEHVVVAIGNDIEASILATLLLSEMGVKHICVKAETDHHEKVLKKIGAHRVLHPEREMGARLAHHLLSANIVDYIELSSQDTIIEAVATPSLIGQTIQDLNIRALYGCTIIAIRRQGRLMAAPQANEVIQAGDVLVLLGPKKAIYAFEKDFIAN</sequence>
<dbReference type="InterPro" id="IPR050721">
    <property type="entry name" value="Trk_Ktr_HKT_K-transport"/>
</dbReference>
<dbReference type="EMBL" id="NPCC01000005">
    <property type="protein sequence ID" value="PAE90314.1"/>
    <property type="molecule type" value="Genomic_DNA"/>
</dbReference>
<organism evidence="3 4">
    <name type="scientific">Shouchella clausii</name>
    <name type="common">Alkalihalobacillus clausii</name>
    <dbReference type="NCBI Taxonomy" id="79880"/>
    <lineage>
        <taxon>Bacteria</taxon>
        <taxon>Bacillati</taxon>
        <taxon>Bacillota</taxon>
        <taxon>Bacilli</taxon>
        <taxon>Bacillales</taxon>
        <taxon>Bacillaceae</taxon>
        <taxon>Shouchella</taxon>
    </lineage>
</organism>
<proteinExistence type="predicted"/>
<dbReference type="PANTHER" id="PTHR43833:SF7">
    <property type="entry name" value="KTR SYSTEM POTASSIUM UPTAKE PROTEIN C"/>
    <property type="match status" value="1"/>
</dbReference>
<dbReference type="RefSeq" id="WP_095326200.1">
    <property type="nucleotide sequence ID" value="NZ_BOQS01000003.1"/>
</dbReference>
<dbReference type="InterPro" id="IPR036291">
    <property type="entry name" value="NAD(P)-bd_dom_sf"/>
</dbReference>
<dbReference type="InterPro" id="IPR036721">
    <property type="entry name" value="RCK_C_sf"/>
</dbReference>
<dbReference type="Gene3D" id="3.30.70.1450">
    <property type="entry name" value="Regulator of K+ conductance, C-terminal domain"/>
    <property type="match status" value="1"/>
</dbReference>
<dbReference type="PROSITE" id="PS51202">
    <property type="entry name" value="RCK_C"/>
    <property type="match status" value="1"/>
</dbReference>
<dbReference type="PROSITE" id="PS51201">
    <property type="entry name" value="RCK_N"/>
    <property type="match status" value="1"/>
</dbReference>
<gene>
    <name evidence="3" type="ORF">CHH72_04855</name>
</gene>
<name>A0A268P3G7_SHOCL</name>
<feature type="domain" description="RCK C-terminal" evidence="2">
    <location>
        <begin position="135"/>
        <end position="219"/>
    </location>
</feature>
<dbReference type="Gene3D" id="3.40.50.720">
    <property type="entry name" value="NAD(P)-binding Rossmann-like Domain"/>
    <property type="match status" value="1"/>
</dbReference>